<keyword evidence="11" id="KW-1185">Reference proteome</keyword>
<feature type="active site" evidence="5 6">
    <location>
        <position position="296"/>
    </location>
</feature>
<comment type="similarity">
    <text evidence="5">Belongs to the CheB family.</text>
</comment>
<dbReference type="EC" id="3.1.1.61" evidence="5"/>
<comment type="catalytic activity">
    <reaction evidence="5">
        <text>L-glutaminyl-[protein] + H2O = L-glutamyl-[protein] + NH4(+)</text>
        <dbReference type="Rhea" id="RHEA:16441"/>
        <dbReference type="Rhea" id="RHEA-COMP:10207"/>
        <dbReference type="Rhea" id="RHEA-COMP:10208"/>
        <dbReference type="ChEBI" id="CHEBI:15377"/>
        <dbReference type="ChEBI" id="CHEBI:28938"/>
        <dbReference type="ChEBI" id="CHEBI:29973"/>
        <dbReference type="ChEBI" id="CHEBI:30011"/>
        <dbReference type="EC" id="3.5.1.44"/>
    </reaction>
</comment>
<dbReference type="InterPro" id="IPR008248">
    <property type="entry name" value="CheB-like"/>
</dbReference>
<dbReference type="Pfam" id="PF01339">
    <property type="entry name" value="CheB_methylest"/>
    <property type="match status" value="1"/>
</dbReference>
<evidence type="ECO:0000256" key="6">
    <source>
        <dbReference type="PROSITE-ProRule" id="PRU00050"/>
    </source>
</evidence>
<dbReference type="InterPro" id="IPR035909">
    <property type="entry name" value="CheB_C"/>
</dbReference>
<evidence type="ECO:0000313" key="11">
    <source>
        <dbReference type="Proteomes" id="UP001589813"/>
    </source>
</evidence>
<keyword evidence="2 5" id="KW-0145">Chemotaxis</keyword>
<dbReference type="EC" id="3.5.1.44" evidence="5"/>
<comment type="subcellular location">
    <subcellularLocation>
        <location evidence="5">Cytoplasm</location>
    </subcellularLocation>
</comment>
<dbReference type="PANTHER" id="PTHR42872">
    <property type="entry name" value="PROTEIN-GLUTAMATE METHYLESTERASE/PROTEIN-GLUTAMINE GLUTAMINASE"/>
    <property type="match status" value="1"/>
</dbReference>
<dbReference type="CDD" id="cd16432">
    <property type="entry name" value="CheB_Rec"/>
    <property type="match status" value="1"/>
</dbReference>
<comment type="PTM">
    <text evidence="5">Phosphorylated by CheA. Phosphorylation of the N-terminal regulatory domain activates the methylesterase activity.</text>
</comment>
<dbReference type="PROSITE" id="PS50122">
    <property type="entry name" value="CHEB"/>
    <property type="match status" value="1"/>
</dbReference>
<keyword evidence="3 5" id="KW-0378">Hydrolase</keyword>
<dbReference type="Pfam" id="PF00072">
    <property type="entry name" value="Response_reg"/>
    <property type="match status" value="1"/>
</dbReference>
<feature type="active site" evidence="5 6">
    <location>
        <position position="174"/>
    </location>
</feature>
<dbReference type="RefSeq" id="WP_377242401.1">
    <property type="nucleotide sequence ID" value="NZ_JBHLXP010000001.1"/>
</dbReference>
<dbReference type="Proteomes" id="UP001589813">
    <property type="component" value="Unassembled WGS sequence"/>
</dbReference>
<dbReference type="NCBIfam" id="NF009206">
    <property type="entry name" value="PRK12555.1"/>
    <property type="match status" value="1"/>
</dbReference>
<gene>
    <name evidence="5" type="primary">cheB</name>
    <name evidence="10" type="ORF">ACFFJP_08480</name>
</gene>
<dbReference type="InterPro" id="IPR001789">
    <property type="entry name" value="Sig_transdc_resp-reg_receiver"/>
</dbReference>
<comment type="catalytic activity">
    <reaction evidence="4 5">
        <text>[protein]-L-glutamate 5-O-methyl ester + H2O = L-glutamyl-[protein] + methanol + H(+)</text>
        <dbReference type="Rhea" id="RHEA:23236"/>
        <dbReference type="Rhea" id="RHEA-COMP:10208"/>
        <dbReference type="Rhea" id="RHEA-COMP:10311"/>
        <dbReference type="ChEBI" id="CHEBI:15377"/>
        <dbReference type="ChEBI" id="CHEBI:15378"/>
        <dbReference type="ChEBI" id="CHEBI:17790"/>
        <dbReference type="ChEBI" id="CHEBI:29973"/>
        <dbReference type="ChEBI" id="CHEBI:82795"/>
        <dbReference type="EC" id="3.1.1.61"/>
    </reaction>
</comment>
<feature type="modified residue" description="4-aspartylphosphate" evidence="5 7">
    <location>
        <position position="57"/>
    </location>
</feature>
<feature type="domain" description="Response regulatory" evidence="8">
    <location>
        <begin position="6"/>
        <end position="123"/>
    </location>
</feature>
<dbReference type="SUPFAM" id="SSF52738">
    <property type="entry name" value="Methylesterase CheB, C-terminal domain"/>
    <property type="match status" value="1"/>
</dbReference>
<evidence type="ECO:0000256" key="5">
    <source>
        <dbReference type="HAMAP-Rule" id="MF_00099"/>
    </source>
</evidence>
<evidence type="ECO:0000256" key="3">
    <source>
        <dbReference type="ARBA" id="ARBA00022801"/>
    </source>
</evidence>
<reference evidence="10 11" key="1">
    <citation type="submission" date="2024-09" db="EMBL/GenBank/DDBJ databases">
        <authorList>
            <person name="Sun Q."/>
            <person name="Mori K."/>
        </authorList>
    </citation>
    <scope>NUCLEOTIDE SEQUENCE [LARGE SCALE GENOMIC DNA]</scope>
    <source>
        <strain evidence="10 11">KCTC 23315</strain>
    </source>
</reference>
<feature type="active site" evidence="5 6">
    <location>
        <position position="200"/>
    </location>
</feature>
<evidence type="ECO:0000256" key="7">
    <source>
        <dbReference type="PROSITE-ProRule" id="PRU00169"/>
    </source>
</evidence>
<feature type="domain" description="CheB-type methylesterase" evidence="9">
    <location>
        <begin position="162"/>
        <end position="347"/>
    </location>
</feature>
<proteinExistence type="inferred from homology"/>
<evidence type="ECO:0000256" key="1">
    <source>
        <dbReference type="ARBA" id="ARBA00022490"/>
    </source>
</evidence>
<protein>
    <recommendedName>
        <fullName evidence="5">Protein-glutamate methylesterase/protein-glutamine glutaminase</fullName>
        <ecNumber evidence="5">3.1.1.61</ecNumber>
        <ecNumber evidence="5">3.5.1.44</ecNumber>
    </recommendedName>
</protein>
<organism evidence="10 11">
    <name type="scientific">Rheinheimera tilapiae</name>
    <dbReference type="NCBI Taxonomy" id="875043"/>
    <lineage>
        <taxon>Bacteria</taxon>
        <taxon>Pseudomonadati</taxon>
        <taxon>Pseudomonadota</taxon>
        <taxon>Gammaproteobacteria</taxon>
        <taxon>Chromatiales</taxon>
        <taxon>Chromatiaceae</taxon>
        <taxon>Rheinheimera</taxon>
    </lineage>
</organism>
<dbReference type="InterPro" id="IPR011006">
    <property type="entry name" value="CheY-like_superfamily"/>
</dbReference>
<comment type="function">
    <text evidence="5">Involved in chemotaxis. Part of a chemotaxis signal transduction system that modulates chemotaxis in response to various stimuli. Catalyzes the demethylation of specific methylglutamate residues introduced into the chemoreceptors (methyl-accepting chemotaxis proteins or MCP) by CheR. Also mediates the irreversible deamidation of specific glutamine residues to glutamic acid.</text>
</comment>
<dbReference type="EMBL" id="JBHLXP010000001">
    <property type="protein sequence ID" value="MFC0048323.1"/>
    <property type="molecule type" value="Genomic_DNA"/>
</dbReference>
<dbReference type="CDD" id="cd17541">
    <property type="entry name" value="REC_CheB-like"/>
    <property type="match status" value="1"/>
</dbReference>
<dbReference type="GO" id="GO:0008984">
    <property type="term" value="F:protein-glutamate methylesterase activity"/>
    <property type="evidence" value="ECO:0007669"/>
    <property type="project" value="UniProtKB-EC"/>
</dbReference>
<keyword evidence="5 7" id="KW-0597">Phosphoprotein</keyword>
<evidence type="ECO:0000256" key="2">
    <source>
        <dbReference type="ARBA" id="ARBA00022500"/>
    </source>
</evidence>
<name>A0ABV6BFN0_9GAMM</name>
<dbReference type="HAMAP" id="MF_00099">
    <property type="entry name" value="CheB_chemtxs"/>
    <property type="match status" value="1"/>
</dbReference>
<dbReference type="PANTHER" id="PTHR42872:SF6">
    <property type="entry name" value="PROTEIN-GLUTAMATE METHYLESTERASE_PROTEIN-GLUTAMINE GLUTAMINASE"/>
    <property type="match status" value="1"/>
</dbReference>
<dbReference type="PROSITE" id="PS50110">
    <property type="entry name" value="RESPONSE_REGULATORY"/>
    <property type="match status" value="1"/>
</dbReference>
<keyword evidence="1 5" id="KW-0963">Cytoplasm</keyword>
<dbReference type="NCBIfam" id="NF001965">
    <property type="entry name" value="PRK00742.1"/>
    <property type="match status" value="1"/>
</dbReference>
<accession>A0ABV6BFN0</accession>
<comment type="caution">
    <text evidence="10">The sequence shown here is derived from an EMBL/GenBank/DDBJ whole genome shotgun (WGS) entry which is preliminary data.</text>
</comment>
<comment type="domain">
    <text evidence="5">Contains a C-terminal catalytic domain, and an N-terminal region which modulates catalytic activity.</text>
</comment>
<evidence type="ECO:0000256" key="4">
    <source>
        <dbReference type="ARBA" id="ARBA00048267"/>
    </source>
</evidence>
<dbReference type="PIRSF" id="PIRSF000876">
    <property type="entry name" value="RR_chemtxs_CheB"/>
    <property type="match status" value="1"/>
</dbReference>
<dbReference type="SUPFAM" id="SSF52172">
    <property type="entry name" value="CheY-like"/>
    <property type="match status" value="1"/>
</dbReference>
<evidence type="ECO:0000259" key="9">
    <source>
        <dbReference type="PROSITE" id="PS50122"/>
    </source>
</evidence>
<dbReference type="Gene3D" id="3.40.50.180">
    <property type="entry name" value="Methylesterase CheB, C-terminal domain"/>
    <property type="match status" value="1"/>
</dbReference>
<evidence type="ECO:0000259" key="8">
    <source>
        <dbReference type="PROSITE" id="PS50110"/>
    </source>
</evidence>
<dbReference type="SMART" id="SM00448">
    <property type="entry name" value="REC"/>
    <property type="match status" value="1"/>
</dbReference>
<sequence length="355" mass="38357">MTERINVMLVDDSAVIRQTLGQLVTADPELTLIGAHSNPIFAMRAMEQQWPDVLVLDIEMPGMDGLTFLRSLMRSRPLPVIICSSLTLAGARSSVEALGAGAVEIFAKPVMSSKDDLLRVGRDIVRSVKNAARAKMVKQQSFSSLSHAAQRQLFAKTLLHENHQSISLVALGTSTGGTQALEFVLRQLPATLPPIVIVQHMPAAFTRAFAERMDHISALNVVEAKHHELMQPGHVYIAPGGLHLQVEKHGQELYTVVQDGPAVSRHKPSVNVLFNSVARELGAAAQGYILTGMGDDGARGLLEMHQAGATTYAQDEASCVVFGMPKEAIRLGAVHQVLSLQDIAHKLAMLSHQTS</sequence>
<evidence type="ECO:0000313" key="10">
    <source>
        <dbReference type="EMBL" id="MFC0048323.1"/>
    </source>
</evidence>
<dbReference type="Gene3D" id="3.40.50.2300">
    <property type="match status" value="1"/>
</dbReference>
<dbReference type="InterPro" id="IPR000673">
    <property type="entry name" value="Sig_transdc_resp-reg_Me-estase"/>
</dbReference>